<feature type="chain" id="PRO_5024901724" description="Lysozyme inhibitor LprI-like N-terminal domain-containing protein" evidence="1">
    <location>
        <begin position="23"/>
        <end position="116"/>
    </location>
</feature>
<accession>A0A5P1UW34</accession>
<reference evidence="3 4" key="1">
    <citation type="submission" date="2019-09" db="EMBL/GenBank/DDBJ databases">
        <title>Acinetobacter sp. C16S1 isolated from saline soil.</title>
        <authorList>
            <person name="Xu L."/>
            <person name="Sun J.-Q."/>
        </authorList>
    </citation>
    <scope>NUCLEOTIDE SEQUENCE [LARGE SCALE GENOMIC DNA]</scope>
    <source>
        <strain evidence="3 4">C16S1</strain>
    </source>
</reference>
<dbReference type="PROSITE" id="PS51257">
    <property type="entry name" value="PROKAR_LIPOPROTEIN"/>
    <property type="match status" value="1"/>
</dbReference>
<gene>
    <name evidence="3" type="ORF">F2A31_14175</name>
</gene>
<dbReference type="Pfam" id="PF07007">
    <property type="entry name" value="LprI"/>
    <property type="match status" value="1"/>
</dbReference>
<organism evidence="3 4">
    <name type="scientific">Acinetobacter suaedae</name>
    <dbReference type="NCBI Taxonomy" id="2609668"/>
    <lineage>
        <taxon>Bacteria</taxon>
        <taxon>Pseudomonadati</taxon>
        <taxon>Pseudomonadota</taxon>
        <taxon>Gammaproteobacteria</taxon>
        <taxon>Moraxellales</taxon>
        <taxon>Moraxellaceae</taxon>
        <taxon>Acinetobacter</taxon>
    </lineage>
</organism>
<evidence type="ECO:0000313" key="4">
    <source>
        <dbReference type="Proteomes" id="UP000325177"/>
    </source>
</evidence>
<dbReference type="PANTHER" id="PTHR37549:SF1">
    <property type="entry name" value="LIPOPROTEIN LPRI"/>
    <property type="match status" value="1"/>
</dbReference>
<feature type="signal peptide" evidence="1">
    <location>
        <begin position="1"/>
        <end position="22"/>
    </location>
</feature>
<sequence length="116" mass="13116">MKRLLIAVFLGISFTLFSQTHAASFSCKAVQLKAEHQICADRELNDADVKLATTYQIILHALPMGGRDAEKGLQVKWLKQRNACGANKACIKRAYMQRQQQLDQLLQERVLSQVPF</sequence>
<feature type="domain" description="Lysozyme inhibitor LprI-like N-terminal" evidence="2">
    <location>
        <begin position="28"/>
        <end position="110"/>
    </location>
</feature>
<dbReference type="GO" id="GO:0005576">
    <property type="term" value="C:extracellular region"/>
    <property type="evidence" value="ECO:0007669"/>
    <property type="project" value="TreeGrafter"/>
</dbReference>
<protein>
    <recommendedName>
        <fullName evidence="2">Lysozyme inhibitor LprI-like N-terminal domain-containing protein</fullName>
    </recommendedName>
</protein>
<dbReference type="InterPro" id="IPR009739">
    <property type="entry name" value="LprI-like_N"/>
</dbReference>
<dbReference type="EMBL" id="CP043909">
    <property type="protein sequence ID" value="QER40784.1"/>
    <property type="molecule type" value="Genomic_DNA"/>
</dbReference>
<dbReference type="PANTHER" id="PTHR37549">
    <property type="entry name" value="LIPOPROTEIN LPRI"/>
    <property type="match status" value="1"/>
</dbReference>
<evidence type="ECO:0000259" key="2">
    <source>
        <dbReference type="Pfam" id="PF07007"/>
    </source>
</evidence>
<dbReference type="InterPro" id="IPR052755">
    <property type="entry name" value="Lysozyme_Inhibitor_LprI"/>
</dbReference>
<name>A0A5P1UW34_9GAMM</name>
<evidence type="ECO:0000256" key="1">
    <source>
        <dbReference type="SAM" id="SignalP"/>
    </source>
</evidence>
<dbReference type="KEGG" id="asue:F2A31_14175"/>
<dbReference type="RefSeq" id="WP_150027104.1">
    <property type="nucleotide sequence ID" value="NZ_CP043909.1"/>
</dbReference>
<dbReference type="Proteomes" id="UP000325177">
    <property type="component" value="Chromosome"/>
</dbReference>
<proteinExistence type="predicted"/>
<keyword evidence="1" id="KW-0732">Signal</keyword>
<dbReference type="AlphaFoldDB" id="A0A5P1UW34"/>
<evidence type="ECO:0000313" key="3">
    <source>
        <dbReference type="EMBL" id="QER40784.1"/>
    </source>
</evidence>
<keyword evidence="4" id="KW-1185">Reference proteome</keyword>